<comment type="caution">
    <text evidence="1">The sequence shown here is derived from an EMBL/GenBank/DDBJ whole genome shotgun (WGS) entry which is preliminary data.</text>
</comment>
<organism evidence="1 2">
    <name type="scientific">Sphingomonas arvum</name>
    <dbReference type="NCBI Taxonomy" id="2992113"/>
    <lineage>
        <taxon>Bacteria</taxon>
        <taxon>Pseudomonadati</taxon>
        <taxon>Pseudomonadota</taxon>
        <taxon>Alphaproteobacteria</taxon>
        <taxon>Sphingomonadales</taxon>
        <taxon>Sphingomonadaceae</taxon>
        <taxon>Sphingomonas</taxon>
    </lineage>
</organism>
<dbReference type="Proteomes" id="UP001526246">
    <property type="component" value="Unassembled WGS sequence"/>
</dbReference>
<reference evidence="1 2" key="1">
    <citation type="submission" date="2022-10" db="EMBL/GenBank/DDBJ databases">
        <title>Sphingomonas sp.</title>
        <authorList>
            <person name="Jin C."/>
        </authorList>
    </citation>
    <scope>NUCLEOTIDE SEQUENCE [LARGE SCALE GENOMIC DNA]</scope>
    <source>
        <strain evidence="1 2">BN140010</strain>
    </source>
</reference>
<protein>
    <submittedName>
        <fullName evidence="1">Uncharacterized protein</fullName>
    </submittedName>
</protein>
<dbReference type="EMBL" id="JAPDOB010000001">
    <property type="protein sequence ID" value="MCW3796944.1"/>
    <property type="molecule type" value="Genomic_DNA"/>
</dbReference>
<dbReference type="SUPFAM" id="SSF53335">
    <property type="entry name" value="S-adenosyl-L-methionine-dependent methyltransferases"/>
    <property type="match status" value="1"/>
</dbReference>
<gene>
    <name evidence="1" type="ORF">OMW55_03880</name>
</gene>
<dbReference type="RefSeq" id="WP_264880964.1">
    <property type="nucleotide sequence ID" value="NZ_JAPDOB010000001.1"/>
</dbReference>
<dbReference type="Gene3D" id="3.40.50.150">
    <property type="entry name" value="Vaccinia Virus protein VP39"/>
    <property type="match status" value="1"/>
</dbReference>
<dbReference type="InterPro" id="IPR029063">
    <property type="entry name" value="SAM-dependent_MTases_sf"/>
</dbReference>
<evidence type="ECO:0000313" key="2">
    <source>
        <dbReference type="Proteomes" id="UP001526246"/>
    </source>
</evidence>
<accession>A0ABT3JCZ1</accession>
<name>A0ABT3JCZ1_9SPHN</name>
<evidence type="ECO:0000313" key="1">
    <source>
        <dbReference type="EMBL" id="MCW3796944.1"/>
    </source>
</evidence>
<sequence>MTLAQALAKARTEEDVKDAYISALGLKGVSKNLVDIQTQEVWFEAKAVSTPPIVMFAQLMFYIRAAKKRGEAIPAFLAVIDRDKAAIMPTEKALPMLDDKSIVWPKSGSGAGKELASQIAPYVQTHIVEYEIAHDEAAFIKAVKDAIKQRRIIRTPITPDNLRQVFDRWVAMVGEELGVKAQADYAVLFFADIMHDGKAEAMNNLPARLLMTAAGPTFLLNGETYDLANDHGYRNFWAIYHRPPEQRHRHYLLERRDSLLPVDEQKFKGAYYTPLHIVDKAYDQLRATLGDNWQDRYLVWDMCAGVGNLEAKHSNLRNVFMSTLDQADVTIMKSNPAFAGAEIFQYDYLNDDVTDFGEIDYSLSGKVPMALRQAIVDAREGAKGAKPLLVLINPPYAESGSGIGKGDENKIGVEKTRINGWMREMNVGYASKELFTQFLVRIRHELPTAKLAMFSTLKYVNAPNFEPFRRVWQATYLDGFVVHSRAFDGLKGNFPIGFLVWDQGKRAQLADVATIALNRSGTLVGEKVYAVRPASSFLNVWLAKTVAKGAPALPLSNALTVARNPRKKKWYDGALGYLYASNNDMQHAGQETVITSSIFTGGNGGGAYLTSVNLWQSAIVFSVRLLANHTWQNHNDQFLQPSEPLTDEFKSDCLVWMLFAGKNLTAGADGLRWNDRDWSLVNHFIPFTENEVGAKGRFESDFMVRYMAGMTFSPEAQAVLDEGRKLWTRFHATSFPRKIRDEYKLGRPDAGWYQIRRALEAYGDTELTDFDPFKTAYSALTAKLRPQVYEFGFLPK</sequence>
<keyword evidence="2" id="KW-1185">Reference proteome</keyword>
<proteinExistence type="predicted"/>